<feature type="domain" description="DUF4283" evidence="1">
    <location>
        <begin position="58"/>
        <end position="141"/>
    </location>
</feature>
<evidence type="ECO:0000313" key="3">
    <source>
        <dbReference type="Proteomes" id="UP001162972"/>
    </source>
</evidence>
<proteinExistence type="predicted"/>
<dbReference type="PANTHER" id="PTHR31286">
    <property type="entry name" value="GLYCINE-RICH CELL WALL STRUCTURAL PROTEIN 1.8-LIKE"/>
    <property type="match status" value="1"/>
</dbReference>
<dbReference type="EMBL" id="JAPFFJ010000005">
    <property type="protein sequence ID" value="KAJ6426864.1"/>
    <property type="molecule type" value="Genomic_DNA"/>
</dbReference>
<dbReference type="Pfam" id="PF14111">
    <property type="entry name" value="DUF4283"/>
    <property type="match status" value="1"/>
</dbReference>
<gene>
    <name evidence="2" type="ORF">OIU84_022452</name>
</gene>
<comment type="caution">
    <text evidence="2">The sequence shown here is derived from an EMBL/GenBank/DDBJ whole genome shotgun (WGS) entry which is preliminary data.</text>
</comment>
<dbReference type="PANTHER" id="PTHR31286:SF99">
    <property type="entry name" value="DUF4283 DOMAIN-CONTAINING PROTEIN"/>
    <property type="match status" value="1"/>
</dbReference>
<sequence length="150" mass="17135">MNKTNDGLGTKTRPVQVQSWADKVRVSDATTRFKLKQLDRQPTGSRLVINDGALLETTEQWHRSIVGYFPGYKMSFHAAKSIARRAWSAQGLEQVMTMDSGFLIFHFRMEEDLQGILAKGPWMFGGKHIALQQWHPNIQFDKNNITTMPV</sequence>
<dbReference type="AlphaFoldDB" id="A0AAD6KNM8"/>
<dbReference type="InterPro" id="IPR025558">
    <property type="entry name" value="DUF4283"/>
</dbReference>
<evidence type="ECO:0000313" key="2">
    <source>
        <dbReference type="EMBL" id="KAJ6426864.1"/>
    </source>
</evidence>
<accession>A0AAD6KNM8</accession>
<dbReference type="Proteomes" id="UP001162972">
    <property type="component" value="Chromosome 1"/>
</dbReference>
<dbReference type="InterPro" id="IPR040256">
    <property type="entry name" value="At4g02000-like"/>
</dbReference>
<organism evidence="2 3">
    <name type="scientific">Salix udensis</name>
    <dbReference type="NCBI Taxonomy" id="889485"/>
    <lineage>
        <taxon>Eukaryota</taxon>
        <taxon>Viridiplantae</taxon>
        <taxon>Streptophyta</taxon>
        <taxon>Embryophyta</taxon>
        <taxon>Tracheophyta</taxon>
        <taxon>Spermatophyta</taxon>
        <taxon>Magnoliopsida</taxon>
        <taxon>eudicotyledons</taxon>
        <taxon>Gunneridae</taxon>
        <taxon>Pentapetalae</taxon>
        <taxon>rosids</taxon>
        <taxon>fabids</taxon>
        <taxon>Malpighiales</taxon>
        <taxon>Salicaceae</taxon>
        <taxon>Saliceae</taxon>
        <taxon>Salix</taxon>
    </lineage>
</organism>
<name>A0AAD6KNM8_9ROSI</name>
<keyword evidence="3" id="KW-1185">Reference proteome</keyword>
<protein>
    <recommendedName>
        <fullName evidence="1">DUF4283 domain-containing protein</fullName>
    </recommendedName>
</protein>
<evidence type="ECO:0000259" key="1">
    <source>
        <dbReference type="Pfam" id="PF14111"/>
    </source>
</evidence>
<reference evidence="2 3" key="1">
    <citation type="journal article" date="2023" name="Int. J. Mol. Sci.">
        <title>De Novo Assembly and Annotation of 11 Diverse Shrub Willow (Salix) Genomes Reveals Novel Gene Organization in Sex-Linked Regions.</title>
        <authorList>
            <person name="Hyden B."/>
            <person name="Feng K."/>
            <person name="Yates T.B."/>
            <person name="Jawdy S."/>
            <person name="Cereghino C."/>
            <person name="Smart L.B."/>
            <person name="Muchero W."/>
        </authorList>
    </citation>
    <scope>NUCLEOTIDE SEQUENCE [LARGE SCALE GENOMIC DNA]</scope>
    <source>
        <tissue evidence="2">Shoot tip</tissue>
    </source>
</reference>